<feature type="region of interest" description="Disordered" evidence="2">
    <location>
        <begin position="523"/>
        <end position="555"/>
    </location>
</feature>
<comment type="caution">
    <text evidence="4">The sequence shown here is derived from an EMBL/GenBank/DDBJ whole genome shotgun (WGS) entry which is preliminary data.</text>
</comment>
<name>A0A9P8U0T5_9HYPO</name>
<feature type="region of interest" description="Disordered" evidence="2">
    <location>
        <begin position="132"/>
        <end position="198"/>
    </location>
</feature>
<feature type="region of interest" description="Disordered" evidence="2">
    <location>
        <begin position="710"/>
        <end position="733"/>
    </location>
</feature>
<feature type="compositionally biased region" description="Low complexity" evidence="2">
    <location>
        <begin position="177"/>
        <end position="188"/>
    </location>
</feature>
<organism evidence="4 5">
    <name type="scientific">Trichoderma cornu-damae</name>
    <dbReference type="NCBI Taxonomy" id="654480"/>
    <lineage>
        <taxon>Eukaryota</taxon>
        <taxon>Fungi</taxon>
        <taxon>Dikarya</taxon>
        <taxon>Ascomycota</taxon>
        <taxon>Pezizomycotina</taxon>
        <taxon>Sordariomycetes</taxon>
        <taxon>Hypocreomycetidae</taxon>
        <taxon>Hypocreales</taxon>
        <taxon>Hypocreaceae</taxon>
        <taxon>Trichoderma</taxon>
    </lineage>
</organism>
<dbReference type="EMBL" id="JAIWOZ010000001">
    <property type="protein sequence ID" value="KAH6610929.1"/>
    <property type="molecule type" value="Genomic_DNA"/>
</dbReference>
<dbReference type="SUPFAM" id="SSF48371">
    <property type="entry name" value="ARM repeat"/>
    <property type="match status" value="1"/>
</dbReference>
<dbReference type="Proteomes" id="UP000827724">
    <property type="component" value="Unassembled WGS sequence"/>
</dbReference>
<dbReference type="GO" id="GO:0005634">
    <property type="term" value="C:nucleus"/>
    <property type="evidence" value="ECO:0007669"/>
    <property type="project" value="TreeGrafter"/>
</dbReference>
<feature type="compositionally biased region" description="Acidic residues" evidence="2">
    <location>
        <begin position="139"/>
        <end position="166"/>
    </location>
</feature>
<feature type="compositionally biased region" description="Acidic residues" evidence="2">
    <location>
        <begin position="923"/>
        <end position="963"/>
    </location>
</feature>
<dbReference type="InterPro" id="IPR005612">
    <property type="entry name" value="CCAAT-binding_factor"/>
</dbReference>
<evidence type="ECO:0000313" key="4">
    <source>
        <dbReference type="EMBL" id="KAH6610929.1"/>
    </source>
</evidence>
<feature type="compositionally biased region" description="Acidic residues" evidence="2">
    <location>
        <begin position="710"/>
        <end position="719"/>
    </location>
</feature>
<dbReference type="PANTHER" id="PTHR12048:SF0">
    <property type="entry name" value="CCAAT_ENHANCER-BINDING PROTEIN ZETA"/>
    <property type="match status" value="1"/>
</dbReference>
<feature type="compositionally biased region" description="Acidic residues" evidence="2">
    <location>
        <begin position="892"/>
        <end position="910"/>
    </location>
</feature>
<dbReference type="PANTHER" id="PTHR12048">
    <property type="entry name" value="CCAAT-BINDING FACTOR-RELATED"/>
    <property type="match status" value="1"/>
</dbReference>
<feature type="compositionally biased region" description="Low complexity" evidence="2">
    <location>
        <begin position="911"/>
        <end position="922"/>
    </location>
</feature>
<dbReference type="OrthoDB" id="28947at2759"/>
<feature type="compositionally biased region" description="Low complexity" evidence="2">
    <location>
        <begin position="534"/>
        <end position="555"/>
    </location>
</feature>
<evidence type="ECO:0000259" key="3">
    <source>
        <dbReference type="Pfam" id="PF03914"/>
    </source>
</evidence>
<dbReference type="InterPro" id="IPR016024">
    <property type="entry name" value="ARM-type_fold"/>
</dbReference>
<sequence length="998" mass="110097">MAKHSKKSKGPQRSQDDAAQLRNGLSQLTSQIEEKLNGNQNKRKNPPTEASGKQKQRKQRDSEGAPSASSNSNDNDTLLAEIKALGGDEEDWRLINEVASDDEVLAPEPQAPMDKRLKEELAALSKELGFTGIAPIDASDGEEEGDEELEGEGEEAEDEEESDDDVVSEHDAKNKNKNTNTNTSGNNKGAKENGPAGNDMRMVEGLIFEPRADWHAARLALLPGPTVDDVGPFMSSIKSLKEHGKYLLETEAAKYRTTIFASSSHKFLATIMTSGTLTDKISALTLACQESPVHNIRAFDSLMNLASKKSRAQAIGAIGALVDMLGPGTLLPSDRRLKTFQAQPGLLGSLQRASAKTWAPSQPLPGKLTRAHLISWAYEDWLKDTYFKIIQLLEVWCSDEIEYSRMRAVDFVYALLKDKPEQESNLLTLLVNKLGDRDRKISSRASYLLLQLQNSHPGMKPVIVRTVEQEILLRPSQDHRSRYYAINTLNQTILSSKEPAVAESLLRIYFDLFATILKTGKLGMPTEDEPNKAPKPAKGSSSGKAGNQAKAAAASVPETEAADKLVSALLTGVNRAAPFVGANDMVMERHLDTLFKIAHSSNFNTGIQALLLIQHLSTARNLGSDRFYRTLYESLLDPRLITSSKQALYLNLLLRALKNDVDVRRVKAFAKRMLQVAGLHQPPFICGLLYVISHLRQTFPDISTLVESPEESVFDDEAPEDRPTYDGRKRHPEHSNAHRSCLWEVVPIQSHFHPAVSKFASALLDTNQKMLKPDMESHSLIRFLDKFVYRNAKATDARGASIMQPLKAAKDIGDIWLGSGRTSSSTTQVNSAAFWNKKVEDVAAEDAFFHKYFQHVSKEPKEPTKKAPAEGEEDDDAAEDEIWKALVNAQPDIDEDASDAGFDDLDDLDMASDGGSSAALSLDGDDEDEDDDISVEFGDDSEEEDGDEEDGLVAPDVAEEDEEKGDKRKARRKMLRNLPTFASVDDYAELLAGEEEDL</sequence>
<feature type="compositionally biased region" description="Basic residues" evidence="2">
    <location>
        <begin position="1"/>
        <end position="10"/>
    </location>
</feature>
<feature type="domain" description="CCAAT-binding factor" evidence="3">
    <location>
        <begin position="607"/>
        <end position="760"/>
    </location>
</feature>
<proteinExistence type="inferred from homology"/>
<evidence type="ECO:0000313" key="5">
    <source>
        <dbReference type="Proteomes" id="UP000827724"/>
    </source>
</evidence>
<dbReference type="Pfam" id="PF03914">
    <property type="entry name" value="CBF"/>
    <property type="match status" value="1"/>
</dbReference>
<feature type="region of interest" description="Disordered" evidence="2">
    <location>
        <begin position="889"/>
        <end position="970"/>
    </location>
</feature>
<dbReference type="InterPro" id="IPR040155">
    <property type="entry name" value="CEBPZ/Mak21-like"/>
</dbReference>
<evidence type="ECO:0000256" key="1">
    <source>
        <dbReference type="ARBA" id="ARBA00007797"/>
    </source>
</evidence>
<feature type="region of interest" description="Disordered" evidence="2">
    <location>
        <begin position="1"/>
        <end position="119"/>
    </location>
</feature>
<reference evidence="4" key="1">
    <citation type="submission" date="2021-08" db="EMBL/GenBank/DDBJ databases">
        <title>Chromosome-Level Trichoderma cornu-damae using Hi-C Data.</title>
        <authorList>
            <person name="Kim C.S."/>
        </authorList>
    </citation>
    <scope>NUCLEOTIDE SEQUENCE</scope>
    <source>
        <strain evidence="4">KA19-0412C</strain>
    </source>
</reference>
<dbReference type="AlphaFoldDB" id="A0A9P8U0T5"/>
<gene>
    <name evidence="4" type="ORF">Trco_000949</name>
</gene>
<comment type="similarity">
    <text evidence="1">Belongs to the CBF/MAK21 family.</text>
</comment>
<keyword evidence="5" id="KW-1185">Reference proteome</keyword>
<accession>A0A9P8U0T5</accession>
<evidence type="ECO:0000256" key="2">
    <source>
        <dbReference type="SAM" id="MobiDB-lite"/>
    </source>
</evidence>
<protein>
    <submittedName>
        <fullName evidence="4">Ribosome biogenesis mak21</fullName>
    </submittedName>
</protein>